<dbReference type="Proteomes" id="UP000789759">
    <property type="component" value="Unassembled WGS sequence"/>
</dbReference>
<accession>A0A9N9K727</accession>
<organism evidence="1 2">
    <name type="scientific">Cetraspora pellucida</name>
    <dbReference type="NCBI Taxonomy" id="1433469"/>
    <lineage>
        <taxon>Eukaryota</taxon>
        <taxon>Fungi</taxon>
        <taxon>Fungi incertae sedis</taxon>
        <taxon>Mucoromycota</taxon>
        <taxon>Glomeromycotina</taxon>
        <taxon>Glomeromycetes</taxon>
        <taxon>Diversisporales</taxon>
        <taxon>Gigasporaceae</taxon>
        <taxon>Cetraspora</taxon>
    </lineage>
</organism>
<keyword evidence="2" id="KW-1185">Reference proteome</keyword>
<feature type="non-terminal residue" evidence="1">
    <location>
        <position position="1"/>
    </location>
</feature>
<reference evidence="1" key="1">
    <citation type="submission" date="2021-06" db="EMBL/GenBank/DDBJ databases">
        <authorList>
            <person name="Kallberg Y."/>
            <person name="Tangrot J."/>
            <person name="Rosling A."/>
        </authorList>
    </citation>
    <scope>NUCLEOTIDE SEQUENCE</scope>
    <source>
        <strain evidence="1">FL966</strain>
    </source>
</reference>
<sequence>MQINSDNSKIINPVTDMLSNNCLQDALACYYAHKDGYTEHLERIFTKKDYKQYLDIKEETATPKPVIASKNYNRQHIIYLMALTDITKSKDDKYGQKNHFLCIKNPNGLVYKDNAKKHCFGLGEATQRVKLPTKADFEADNKKCDEKYGGQMRKLAEQKANSFCYLVHWIDTGKHDRIETEEDKKKFAKTNTCWICKDKFDTDNKDKIELWKTPIPIVFHNFRGYDSHLVCESVGKSVNAYQIKVIAETFERYKSMKCKGVYSYEYIDSQDRFLETELPPIHEFSTYLH</sequence>
<dbReference type="EMBL" id="CAJVQA010040697">
    <property type="protein sequence ID" value="CAG8813263.1"/>
    <property type="molecule type" value="Genomic_DNA"/>
</dbReference>
<proteinExistence type="predicted"/>
<protein>
    <submittedName>
        <fullName evidence="1">16185_t:CDS:1</fullName>
    </submittedName>
</protein>
<evidence type="ECO:0000313" key="1">
    <source>
        <dbReference type="EMBL" id="CAG8813263.1"/>
    </source>
</evidence>
<name>A0A9N9K727_9GLOM</name>
<comment type="caution">
    <text evidence="1">The sequence shown here is derived from an EMBL/GenBank/DDBJ whole genome shotgun (WGS) entry which is preliminary data.</text>
</comment>
<evidence type="ECO:0000313" key="2">
    <source>
        <dbReference type="Proteomes" id="UP000789759"/>
    </source>
</evidence>
<dbReference type="AlphaFoldDB" id="A0A9N9K727"/>
<gene>
    <name evidence="1" type="ORF">CPELLU_LOCUS18894</name>
</gene>
<dbReference type="OrthoDB" id="2421167at2759"/>